<comment type="caution">
    <text evidence="2">The sequence shown here is derived from an EMBL/GenBank/DDBJ whole genome shotgun (WGS) entry which is preliminary data.</text>
</comment>
<dbReference type="AlphaFoldDB" id="A0AAD6T561"/>
<protein>
    <submittedName>
        <fullName evidence="2">Uncharacterized protein</fullName>
    </submittedName>
</protein>
<evidence type="ECO:0000313" key="3">
    <source>
        <dbReference type="Proteomes" id="UP001218188"/>
    </source>
</evidence>
<accession>A0AAD6T561</accession>
<dbReference type="EMBL" id="JARJCM010000024">
    <property type="protein sequence ID" value="KAJ7039979.1"/>
    <property type="molecule type" value="Genomic_DNA"/>
</dbReference>
<reference evidence="2" key="1">
    <citation type="submission" date="2023-03" db="EMBL/GenBank/DDBJ databases">
        <title>Massive genome expansion in bonnet fungi (Mycena s.s.) driven by repeated elements and novel gene families across ecological guilds.</title>
        <authorList>
            <consortium name="Lawrence Berkeley National Laboratory"/>
            <person name="Harder C.B."/>
            <person name="Miyauchi S."/>
            <person name="Viragh M."/>
            <person name="Kuo A."/>
            <person name="Thoen E."/>
            <person name="Andreopoulos B."/>
            <person name="Lu D."/>
            <person name="Skrede I."/>
            <person name="Drula E."/>
            <person name="Henrissat B."/>
            <person name="Morin E."/>
            <person name="Kohler A."/>
            <person name="Barry K."/>
            <person name="LaButti K."/>
            <person name="Morin E."/>
            <person name="Salamov A."/>
            <person name="Lipzen A."/>
            <person name="Mereny Z."/>
            <person name="Hegedus B."/>
            <person name="Baldrian P."/>
            <person name="Stursova M."/>
            <person name="Weitz H."/>
            <person name="Taylor A."/>
            <person name="Grigoriev I.V."/>
            <person name="Nagy L.G."/>
            <person name="Martin F."/>
            <person name="Kauserud H."/>
        </authorList>
    </citation>
    <scope>NUCLEOTIDE SEQUENCE</scope>
    <source>
        <strain evidence="2">CBHHK200</strain>
    </source>
</reference>
<evidence type="ECO:0000256" key="1">
    <source>
        <dbReference type="SAM" id="MobiDB-lite"/>
    </source>
</evidence>
<keyword evidence="3" id="KW-1185">Reference proteome</keyword>
<feature type="region of interest" description="Disordered" evidence="1">
    <location>
        <begin position="288"/>
        <end position="315"/>
    </location>
</feature>
<name>A0AAD6T561_9AGAR</name>
<organism evidence="2 3">
    <name type="scientific">Mycena alexandri</name>
    <dbReference type="NCBI Taxonomy" id="1745969"/>
    <lineage>
        <taxon>Eukaryota</taxon>
        <taxon>Fungi</taxon>
        <taxon>Dikarya</taxon>
        <taxon>Basidiomycota</taxon>
        <taxon>Agaricomycotina</taxon>
        <taxon>Agaricomycetes</taxon>
        <taxon>Agaricomycetidae</taxon>
        <taxon>Agaricales</taxon>
        <taxon>Marasmiineae</taxon>
        <taxon>Mycenaceae</taxon>
        <taxon>Mycena</taxon>
    </lineage>
</organism>
<dbReference type="Proteomes" id="UP001218188">
    <property type="component" value="Unassembled WGS sequence"/>
</dbReference>
<proteinExistence type="predicted"/>
<gene>
    <name evidence="2" type="ORF">C8F04DRAFT_1178330</name>
</gene>
<sequence length="368" mass="40247">MWDSLSAEKQAEWDGRAEDEYSDVGIEEICSNQTEFGTNIHLALSSLCKGGLLGDAELMLFYAFRDVENGDLLAGTVHGHSKHNTVHFGGEELEGTYGVPWSKFAENVIPRPVVHTSSTVTVNEDGIVNFPKSDLENMSLTDVRFILEQYLEQCWDPQSLSSIEALMLADFFNSDASPTPFRFRAQVVAPAEGAELAPASGTEWSGCADQLRCAEVTGTDSIALGPFQSHTASVHTASLTSTRCEAETRLGGVPEGTEWEKITEIYLLAEGNLLLLLRVQRTLGVPPGHADRVSRRSLSRSAENPSGKGGPSSVSLSLRRRIREWPLGLEEFGVKFNMVVLRLIPVQFSLTCCLFNEFSAAASSRRCV</sequence>
<evidence type="ECO:0000313" key="2">
    <source>
        <dbReference type="EMBL" id="KAJ7039979.1"/>
    </source>
</evidence>